<keyword evidence="5 11" id="KW-0235">DNA replication</keyword>
<dbReference type="GO" id="GO:0008408">
    <property type="term" value="F:3'-5' exonuclease activity"/>
    <property type="evidence" value="ECO:0007669"/>
    <property type="project" value="UniProtKB-UniRule"/>
</dbReference>
<dbReference type="InterPro" id="IPR011708">
    <property type="entry name" value="DNA_pol3_alpha_NTPase_dom"/>
</dbReference>
<dbReference type="InterPro" id="IPR029460">
    <property type="entry name" value="DNAPol_HHH"/>
</dbReference>
<dbReference type="InterPro" id="IPR036397">
    <property type="entry name" value="RNaseH_sf"/>
</dbReference>
<name>A0A6A7K8P3_9FIRM</name>
<dbReference type="InterPro" id="IPR044923">
    <property type="entry name" value="PolC_middle_finger_sf"/>
</dbReference>
<keyword evidence="3 11" id="KW-0808">Transferase</keyword>
<feature type="domain" description="Polymerase/histidinol phosphatase N-terminal" evidence="13">
    <location>
        <begin position="300"/>
        <end position="367"/>
    </location>
</feature>
<evidence type="ECO:0000259" key="12">
    <source>
        <dbReference type="SMART" id="SM00479"/>
    </source>
</evidence>
<dbReference type="InterPro" id="IPR012340">
    <property type="entry name" value="NA-bd_OB-fold"/>
</dbReference>
<evidence type="ECO:0000313" key="14">
    <source>
        <dbReference type="EMBL" id="MPW25838.1"/>
    </source>
</evidence>
<evidence type="ECO:0000256" key="4">
    <source>
        <dbReference type="ARBA" id="ARBA00022695"/>
    </source>
</evidence>
<keyword evidence="2 11" id="KW-0963">Cytoplasm</keyword>
<dbReference type="GO" id="GO:0006261">
    <property type="term" value="P:DNA-templated DNA replication"/>
    <property type="evidence" value="ECO:0007669"/>
    <property type="project" value="UniProtKB-UniRule"/>
</dbReference>
<evidence type="ECO:0000256" key="5">
    <source>
        <dbReference type="ARBA" id="ARBA00022705"/>
    </source>
</evidence>
<accession>A0A6A7K8P3</accession>
<dbReference type="Pfam" id="PF02811">
    <property type="entry name" value="PHP"/>
    <property type="match status" value="1"/>
</dbReference>
<dbReference type="Pfam" id="PF17657">
    <property type="entry name" value="DNA_pol3_finger"/>
    <property type="match status" value="1"/>
</dbReference>
<comment type="catalytic activity">
    <reaction evidence="10 11">
        <text>DNA(n) + a 2'-deoxyribonucleoside 5'-triphosphate = DNA(n+1) + diphosphate</text>
        <dbReference type="Rhea" id="RHEA:22508"/>
        <dbReference type="Rhea" id="RHEA-COMP:17339"/>
        <dbReference type="Rhea" id="RHEA-COMP:17340"/>
        <dbReference type="ChEBI" id="CHEBI:33019"/>
        <dbReference type="ChEBI" id="CHEBI:61560"/>
        <dbReference type="ChEBI" id="CHEBI:173112"/>
        <dbReference type="EC" id="2.7.7.7"/>
    </reaction>
</comment>
<dbReference type="HAMAP" id="MF_00356">
    <property type="entry name" value="DNApol_PolC"/>
    <property type="match status" value="1"/>
</dbReference>
<dbReference type="CDD" id="cd04484">
    <property type="entry name" value="polC_OBF"/>
    <property type="match status" value="1"/>
</dbReference>
<feature type="domain" description="Exonuclease" evidence="12">
    <location>
        <begin position="384"/>
        <end position="549"/>
    </location>
</feature>
<comment type="function">
    <text evidence="1 11">Required for replicative DNA synthesis. This DNA polymerase also exhibits 3' to 5' exonuclease activity.</text>
</comment>
<dbReference type="Pfam" id="PF14579">
    <property type="entry name" value="HHH_6"/>
    <property type="match status" value="1"/>
</dbReference>
<dbReference type="SUPFAM" id="SSF53098">
    <property type="entry name" value="Ribonuclease H-like"/>
    <property type="match status" value="1"/>
</dbReference>
<dbReference type="Pfam" id="PF00929">
    <property type="entry name" value="RNase_T"/>
    <property type="match status" value="1"/>
</dbReference>
<keyword evidence="6 11" id="KW-0540">Nuclease</keyword>
<dbReference type="CDD" id="cd07435">
    <property type="entry name" value="PHP_PolIIIA_POLC"/>
    <property type="match status" value="1"/>
</dbReference>
<dbReference type="PANTHER" id="PTHR32294:SF5">
    <property type="entry name" value="DNA POLYMERASE III POLC-TYPE"/>
    <property type="match status" value="1"/>
</dbReference>
<proteinExistence type="inferred from homology"/>
<comment type="similarity">
    <text evidence="11">Belongs to the DNA polymerase type-C family. PolC subfamily.</text>
</comment>
<evidence type="ECO:0000256" key="2">
    <source>
        <dbReference type="ARBA" id="ARBA00022490"/>
    </source>
</evidence>
<dbReference type="NCBIfam" id="NF001688">
    <property type="entry name" value="PRK00448.1"/>
    <property type="match status" value="1"/>
</dbReference>
<dbReference type="Gene3D" id="3.30.1900.20">
    <property type="match status" value="2"/>
</dbReference>
<dbReference type="InterPro" id="IPR040982">
    <property type="entry name" value="DNA_pol3_finger"/>
</dbReference>
<dbReference type="Gene3D" id="3.20.20.140">
    <property type="entry name" value="Metal-dependent hydrolases"/>
    <property type="match status" value="2"/>
</dbReference>
<gene>
    <name evidence="11" type="primary">polC</name>
    <name evidence="14" type="ORF">GC105_08550</name>
</gene>
<keyword evidence="9 11" id="KW-0239">DNA-directed DNA polymerase</keyword>
<keyword evidence="15" id="KW-1185">Reference proteome</keyword>
<dbReference type="InterPro" id="IPR006308">
    <property type="entry name" value="Pol_III_a_PolC-type_gram_pos"/>
</dbReference>
<keyword evidence="8 11" id="KW-0269">Exonuclease</keyword>
<dbReference type="PANTHER" id="PTHR32294">
    <property type="entry name" value="DNA POLYMERASE III SUBUNIT ALPHA"/>
    <property type="match status" value="1"/>
</dbReference>
<dbReference type="InterPro" id="IPR006054">
    <property type="entry name" value="DnaQ"/>
</dbReference>
<dbReference type="GO" id="GO:0003677">
    <property type="term" value="F:DNA binding"/>
    <property type="evidence" value="ECO:0007669"/>
    <property type="project" value="UniProtKB-UniRule"/>
</dbReference>
<evidence type="ECO:0000256" key="7">
    <source>
        <dbReference type="ARBA" id="ARBA00022801"/>
    </source>
</evidence>
<evidence type="ECO:0000313" key="15">
    <source>
        <dbReference type="Proteomes" id="UP000440004"/>
    </source>
</evidence>
<dbReference type="InterPro" id="IPR003141">
    <property type="entry name" value="Pol/His_phosphatase_N"/>
</dbReference>
<comment type="subcellular location">
    <subcellularLocation>
        <location evidence="11">Cytoplasm</location>
    </subcellularLocation>
</comment>
<dbReference type="FunFam" id="3.30.420.10:FF:000045">
    <property type="entry name" value="3'-5' exonuclease DinG"/>
    <property type="match status" value="1"/>
</dbReference>
<dbReference type="NCBIfam" id="TIGR00573">
    <property type="entry name" value="dnaq"/>
    <property type="match status" value="1"/>
</dbReference>
<evidence type="ECO:0000256" key="11">
    <source>
        <dbReference type="HAMAP-Rule" id="MF_00356"/>
    </source>
</evidence>
<dbReference type="EC" id="2.7.7.7" evidence="11"/>
<comment type="caution">
    <text evidence="14">The sequence shown here is derived from an EMBL/GenBank/DDBJ whole genome shotgun (WGS) entry which is preliminary data.</text>
</comment>
<dbReference type="GO" id="GO:0005737">
    <property type="term" value="C:cytoplasm"/>
    <property type="evidence" value="ECO:0007669"/>
    <property type="project" value="UniProtKB-SubCell"/>
</dbReference>
<dbReference type="InterPro" id="IPR013520">
    <property type="entry name" value="Ribonucl_H"/>
</dbReference>
<dbReference type="SMART" id="SM00479">
    <property type="entry name" value="EXOIII"/>
    <property type="match status" value="1"/>
</dbReference>
<dbReference type="Gene3D" id="1.10.150.870">
    <property type="match status" value="1"/>
</dbReference>
<evidence type="ECO:0000259" key="13">
    <source>
        <dbReference type="SMART" id="SM00481"/>
    </source>
</evidence>
<evidence type="ECO:0000256" key="9">
    <source>
        <dbReference type="ARBA" id="ARBA00022932"/>
    </source>
</evidence>
<dbReference type="NCBIfam" id="TIGR01405">
    <property type="entry name" value="polC_Gram_pos"/>
    <property type="match status" value="1"/>
</dbReference>
<dbReference type="Gene3D" id="1.10.150.700">
    <property type="entry name" value="PolC, middle finger domain"/>
    <property type="match status" value="2"/>
</dbReference>
<keyword evidence="7 11" id="KW-0378">Hydrolase</keyword>
<dbReference type="Gene3D" id="2.40.50.140">
    <property type="entry name" value="Nucleic acid-binding proteins"/>
    <property type="match status" value="1"/>
</dbReference>
<dbReference type="Proteomes" id="UP000440004">
    <property type="component" value="Unassembled WGS sequence"/>
</dbReference>
<evidence type="ECO:0000256" key="6">
    <source>
        <dbReference type="ARBA" id="ARBA00022722"/>
    </source>
</evidence>
<dbReference type="GO" id="GO:0003887">
    <property type="term" value="F:DNA-directed DNA polymerase activity"/>
    <property type="evidence" value="ECO:0007669"/>
    <property type="project" value="UniProtKB-UniRule"/>
</dbReference>
<dbReference type="Pfam" id="PF07733">
    <property type="entry name" value="DNA_pol3_alpha"/>
    <property type="match status" value="2"/>
</dbReference>
<organism evidence="14 15">
    <name type="scientific">Alkalibaculum sporogenes</name>
    <dbReference type="NCBI Taxonomy" id="2655001"/>
    <lineage>
        <taxon>Bacteria</taxon>
        <taxon>Bacillati</taxon>
        <taxon>Bacillota</taxon>
        <taxon>Clostridia</taxon>
        <taxon>Eubacteriales</taxon>
        <taxon>Eubacteriaceae</taxon>
        <taxon>Alkalibaculum</taxon>
    </lineage>
</organism>
<dbReference type="SMART" id="SM00481">
    <property type="entry name" value="POLIIIAc"/>
    <property type="match status" value="1"/>
</dbReference>
<reference evidence="14 15" key="1">
    <citation type="submission" date="2019-10" db="EMBL/GenBank/DDBJ databases">
        <title>Alkalibaculum tamaniensis sp.nov., a new alkaliphilic acetogen, isolated on methoxylated aromatics from a mud volcano.</title>
        <authorList>
            <person name="Khomyakova M.A."/>
            <person name="Merkel A.Y."/>
            <person name="Bonch-Osmolovskaya E.A."/>
            <person name="Slobodkin A.I."/>
        </authorList>
    </citation>
    <scope>NUCLEOTIDE SEQUENCE [LARGE SCALE GENOMIC DNA]</scope>
    <source>
        <strain evidence="14 15">M08DMB</strain>
    </source>
</reference>
<sequence length="1397" mass="158902">MANPLNKTLDSYNLEIIKVEVNPKSCKWILHIKNHIDFDVQKLIEDIKKQIKGLKEVEVRPIKENFEEYILSKKESINQILRSYNPKMFLPQNNWIIDNNMVTIPLLLKEDYETLYNSDISEKLHSFLKEQDAIDISFSFTYREKIKDFAFEINKQKKALQVEISKQNAHASSKSLSTKKDEIIFGKKITSDVKQIVDCTADEQNTIGGTIFDLSFRDIKNNKSIISFNITDYTSSMTVKFFIGQDKKDEVLNRIKEAKALKIKGRVLFDSFAKENVVMADSIQETYVKVKTDDSPIKRVELHLHSQYSSMDSVAKIKNVIDKAIQYGHKSLAITDHGVLQGFPDAMEHSRGKDIKIIYGLEGYLVDDYKSSKWGKKDSNFEDTFIIFDIETTGLSSQNNEIIEIGAVKVRNYQVIETFTSFVKPKMKIPIKITEITGITNDMVMNQEPIEIVLPKFLDFCEEHILVAHNAKFDLSFIEKSCSRLSLSRDFSVIDTLSLARSAIPQISRHNLKALTNFYKIKLDNHHRALDDAMATAKIFINLIKTSEENGAKSANDINHVFDNQRAVQRMDMNHVIILVKNYTGLKNLYKLVSDSHLKYFYKKPRIPKSLLNKYREGLIIGSACENSEIFKSILNDTSTEELADIVSFYDYLEVQPLGNNQFMVDNNRVNSVSDLIEINKKIIDLATDYNKLVVATGDVHFLEPHDEYYRRILMHGQGFRDADKQAPLYYRTTQEMLEEFNYLNKETAEKIVIHNTNAISDLIEKITPIPDGTFPPIMEGSDEEIREMVMGNAYSKYGKPLPKIVEARLDKELTSIIKNGYSVLYLVAHKLVKKSNDEGYLVGSRGSVGSSLVATFCNITEVNPLQPHYICPNCQHSEFFDSNDVGVGPDLHNKDCIICGTPYDKDGFDIPFEVFLGFEADKEPDIDLNFSGEYQAIAHKYTEELFGVGKTFKAGTISTIADKTAYGFVKNYLEETNKTITNAEISRLVGGCSGIKKTSGQHPGGIMVVPEYKDIYDFCPIQKPADDMDSEIITTHFDYHSISGRLLKLDILGHDDPTMIRMLEDITGIDAKSIPLDDKKTMDIFTTNEVLNLVDKDIGSPIGTYGIPEFGTHFVREMLLTTKPTAFADLVRISGLSHGTDVWLNNAQSLIQQETATIKDVICTRDDIMVYLIYKGLPSKNSFTIMEKVRKGKGLNDDDVKLMKEYSIPEWYIDSCNKIKYMFPKAHAVAYVTMAFRIAYCKVHYPLAYYATYFSIRADEFDAHIAIQGKDVVRKHVCEMKKLGNNASTKEKSQLTILELILEMLCRGFEFLPVDLMQSHYNKFIIVGNKLLPPFNALEGIGDKAALNLYNSKYQGDFLSIEDLQKRAKLSKTNIEVLTKHGSINFLPVSNQISLF</sequence>
<evidence type="ECO:0000256" key="10">
    <source>
        <dbReference type="ARBA" id="ARBA00049244"/>
    </source>
</evidence>
<evidence type="ECO:0000256" key="3">
    <source>
        <dbReference type="ARBA" id="ARBA00022679"/>
    </source>
</evidence>
<dbReference type="InterPro" id="IPR012337">
    <property type="entry name" value="RNaseH-like_sf"/>
</dbReference>
<dbReference type="InterPro" id="IPR004013">
    <property type="entry name" value="PHP_dom"/>
</dbReference>
<dbReference type="InterPro" id="IPR004805">
    <property type="entry name" value="DnaE2/DnaE/PolC"/>
</dbReference>
<keyword evidence="4 11" id="KW-0548">Nucleotidyltransferase</keyword>
<evidence type="ECO:0000256" key="1">
    <source>
        <dbReference type="ARBA" id="ARBA00003452"/>
    </source>
</evidence>
<dbReference type="EMBL" id="WHNX01000011">
    <property type="protein sequence ID" value="MPW25838.1"/>
    <property type="molecule type" value="Genomic_DNA"/>
</dbReference>
<protein>
    <recommendedName>
        <fullName evidence="11">DNA polymerase III PolC-type</fullName>
        <shortName evidence="11">PolIII</shortName>
        <ecNumber evidence="11">2.7.7.7</ecNumber>
    </recommendedName>
</protein>
<dbReference type="CDD" id="cd06127">
    <property type="entry name" value="DEDDh"/>
    <property type="match status" value="1"/>
</dbReference>
<evidence type="ECO:0000256" key="8">
    <source>
        <dbReference type="ARBA" id="ARBA00022839"/>
    </source>
</evidence>
<dbReference type="Gene3D" id="3.30.420.10">
    <property type="entry name" value="Ribonuclease H-like superfamily/Ribonuclease H"/>
    <property type="match status" value="1"/>
</dbReference>